<proteinExistence type="predicted"/>
<sequence length="107" mass="11891">MTEDKTIDEVYDDRNHAVLALAELVARVEGSPVATGPYAACWKPDGGDDADADEWAIVYLSLPTGQVSYHVPRDMVEDANIYRDDSAVWDGHDRASKNTRLSRFYTA</sequence>
<dbReference type="Proteomes" id="UP000007576">
    <property type="component" value="Segment"/>
</dbReference>
<evidence type="ECO:0000313" key="3">
    <source>
        <dbReference type="Proteomes" id="UP000007576"/>
    </source>
</evidence>
<dbReference type="Pfam" id="PF25311">
    <property type="entry name" value="WDGH"/>
    <property type="match status" value="1"/>
</dbReference>
<evidence type="ECO:0000259" key="1">
    <source>
        <dbReference type="Pfam" id="PF25311"/>
    </source>
</evidence>
<evidence type="ECO:0000313" key="2">
    <source>
        <dbReference type="EMBL" id="AFD02285.1"/>
    </source>
</evidence>
<organism evidence="2 3">
    <name type="scientific">Haloarcula hispanica icosahedral virus 2</name>
    <dbReference type="NCBI Taxonomy" id="1154689"/>
    <lineage>
        <taxon>Viruses</taxon>
        <taxon>Singelaviria</taxon>
        <taxon>Helvetiavirae</taxon>
        <taxon>Dividoviricota</taxon>
        <taxon>Laserviricetes</taxon>
        <taxon>Halopanivirales</taxon>
        <taxon>Sphaerolipoviridae</taxon>
        <taxon>Alphasphaerolipovirus</taxon>
        <taxon>Alphasphaerolipovirus helsinkii</taxon>
    </lineage>
</organism>
<protein>
    <recommendedName>
        <fullName evidence="1">WDGH domain-containing protein</fullName>
    </recommendedName>
</protein>
<accession>H9AZW0</accession>
<dbReference type="EMBL" id="JN968479">
    <property type="protein sequence ID" value="AFD02285.1"/>
    <property type="molecule type" value="Genomic_DNA"/>
</dbReference>
<dbReference type="InterPro" id="IPR057362">
    <property type="entry name" value="WDGH"/>
</dbReference>
<dbReference type="RefSeq" id="YP_005352790.1">
    <property type="nucleotide sequence ID" value="NC_016989.1"/>
</dbReference>
<dbReference type="GeneID" id="14517135"/>
<keyword evidence="3" id="KW-1185">Reference proteome</keyword>
<reference evidence="2 3" key="1">
    <citation type="journal article" date="2012" name="J. Virol.">
        <title>Closely related archaeal Haloarcula hispanica icosahedral viruses HHIV-2 and SH1 have nonhomologous genes encoding host recognition functions.</title>
        <authorList>
            <person name="Jaakkola S.T."/>
            <person name="Penttinen R.K."/>
            <person name="Vilen S.T."/>
            <person name="Jalasvuori M."/>
            <person name="Ronnholm G."/>
            <person name="Bamford J.K."/>
            <person name="Bamford D.H."/>
            <person name="Oksanen H.M."/>
        </authorList>
    </citation>
    <scope>NUCLEOTIDE SEQUENCE [LARGE SCALE GENOMIC DNA]</scope>
</reference>
<feature type="domain" description="WDGH" evidence="1">
    <location>
        <begin position="6"/>
        <end position="102"/>
    </location>
</feature>
<dbReference type="OrthoDB" id="26750at10239"/>
<name>H9AZW0_9VIRU</name>
<dbReference type="KEGG" id="vg:14517135"/>